<organism evidence="2">
    <name type="scientific">bioreactor metagenome</name>
    <dbReference type="NCBI Taxonomy" id="1076179"/>
    <lineage>
        <taxon>unclassified sequences</taxon>
        <taxon>metagenomes</taxon>
        <taxon>ecological metagenomes</taxon>
    </lineage>
</organism>
<feature type="transmembrane region" description="Helical" evidence="1">
    <location>
        <begin position="6"/>
        <end position="28"/>
    </location>
</feature>
<accession>A0A645G129</accession>
<sequence>MISEIIAGFSAVGGLVGLGSLVAALGAWRKSASAARELQPNHGSSISDRIDLVVDMTRSLGHQVGEIRADLRASTDQLHDRVKELERRRE</sequence>
<keyword evidence="1" id="KW-0472">Membrane</keyword>
<proteinExistence type="predicted"/>
<evidence type="ECO:0000313" key="2">
    <source>
        <dbReference type="EMBL" id="MPN20547.1"/>
    </source>
</evidence>
<keyword evidence="1" id="KW-0812">Transmembrane</keyword>
<gene>
    <name evidence="2" type="ORF">SDC9_167926</name>
</gene>
<dbReference type="EMBL" id="VSSQ01068338">
    <property type="protein sequence ID" value="MPN20547.1"/>
    <property type="molecule type" value="Genomic_DNA"/>
</dbReference>
<evidence type="ECO:0000256" key="1">
    <source>
        <dbReference type="SAM" id="Phobius"/>
    </source>
</evidence>
<keyword evidence="1" id="KW-1133">Transmembrane helix</keyword>
<reference evidence="2" key="1">
    <citation type="submission" date="2019-08" db="EMBL/GenBank/DDBJ databases">
        <authorList>
            <person name="Kucharzyk K."/>
            <person name="Murdoch R.W."/>
            <person name="Higgins S."/>
            <person name="Loffler F."/>
        </authorList>
    </citation>
    <scope>NUCLEOTIDE SEQUENCE</scope>
</reference>
<protein>
    <submittedName>
        <fullName evidence="2">Uncharacterized protein</fullName>
    </submittedName>
</protein>
<dbReference type="AlphaFoldDB" id="A0A645G129"/>
<name>A0A645G129_9ZZZZ</name>
<comment type="caution">
    <text evidence="2">The sequence shown here is derived from an EMBL/GenBank/DDBJ whole genome shotgun (WGS) entry which is preliminary data.</text>
</comment>